<name>A0ABR7ITU5_9CLOT</name>
<dbReference type="Gene3D" id="3.40.109.40">
    <property type="match status" value="1"/>
</dbReference>
<keyword evidence="2" id="KW-1185">Reference proteome</keyword>
<comment type="caution">
    <text evidence="1">The sequence shown here is derived from an EMBL/GenBank/DDBJ whole genome shotgun (WGS) entry which is preliminary data.</text>
</comment>
<dbReference type="InterPro" id="IPR037010">
    <property type="entry name" value="VitB12-dep_Met_synth_activ_sf"/>
</dbReference>
<evidence type="ECO:0000313" key="2">
    <source>
        <dbReference type="Proteomes" id="UP000649151"/>
    </source>
</evidence>
<accession>A0ABR7ITU5</accession>
<protein>
    <submittedName>
        <fullName evidence="1">Methionine synthase</fullName>
    </submittedName>
</protein>
<organism evidence="1 2">
    <name type="scientific">Clostridium facile</name>
    <dbReference type="NCBI Taxonomy" id="2763035"/>
    <lineage>
        <taxon>Bacteria</taxon>
        <taxon>Bacillati</taxon>
        <taxon>Bacillota</taxon>
        <taxon>Clostridia</taxon>
        <taxon>Eubacteriales</taxon>
        <taxon>Clostridiaceae</taxon>
        <taxon>Clostridium</taxon>
    </lineage>
</organism>
<gene>
    <name evidence="1" type="ORF">H8Z77_11050</name>
</gene>
<sequence length="226" mass="25685">MEFLPIDKQEVLRYLGYQGQKIDVGLDEMINSCIQQCQVFSIPRYCYQIFDCHPEDDCIVLDHTSLRLKGNSIYEHLKDAKRVAVMAATLGAAFEKQIQVAEKMSMTKALVLDSCGTEYIEKVCDTIEEEIKQVAAREGYTTNFRFSPGYGDLPLEQQPEIIRLLDTSRKIGLTCTPTLIMLPRKSVTALIGFLPQGQQQEKAKPCDICQFRETCKLRKEGRTCGR</sequence>
<reference evidence="1 2" key="1">
    <citation type="submission" date="2020-08" db="EMBL/GenBank/DDBJ databases">
        <title>Genome public.</title>
        <authorList>
            <person name="Liu C."/>
            <person name="Sun Q."/>
        </authorList>
    </citation>
    <scope>NUCLEOTIDE SEQUENCE [LARGE SCALE GENOMIC DNA]</scope>
    <source>
        <strain evidence="1 2">NSJ-27</strain>
    </source>
</reference>
<dbReference type="RefSeq" id="WP_083256326.1">
    <property type="nucleotide sequence ID" value="NZ_JACOQK010000001.1"/>
</dbReference>
<dbReference type="PIRSF" id="PIRSF037984">
    <property type="entry name" value="Met_synth_TM0269_prd"/>
    <property type="match status" value="1"/>
</dbReference>
<dbReference type="SUPFAM" id="SSF56507">
    <property type="entry name" value="Methionine synthase activation domain-like"/>
    <property type="match status" value="1"/>
</dbReference>
<dbReference type="EMBL" id="JACOQK010000001">
    <property type="protein sequence ID" value="MBC5788543.1"/>
    <property type="molecule type" value="Genomic_DNA"/>
</dbReference>
<proteinExistence type="predicted"/>
<evidence type="ECO:0000313" key="1">
    <source>
        <dbReference type="EMBL" id="MBC5788543.1"/>
    </source>
</evidence>
<dbReference type="Proteomes" id="UP000649151">
    <property type="component" value="Unassembled WGS sequence"/>
</dbReference>
<dbReference type="InterPro" id="IPR017342">
    <property type="entry name" value="S-AdoMet-dep_Met_synth_prd"/>
</dbReference>